<evidence type="ECO:0000256" key="2">
    <source>
        <dbReference type="SAM" id="Phobius"/>
    </source>
</evidence>
<accession>A0ABR1E2F2</accession>
<name>A0ABR1E2F2_NECAM</name>
<dbReference type="Proteomes" id="UP001303046">
    <property type="component" value="Unassembled WGS sequence"/>
</dbReference>
<evidence type="ECO:0000256" key="1">
    <source>
        <dbReference type="SAM" id="MobiDB-lite"/>
    </source>
</evidence>
<gene>
    <name evidence="3" type="primary">Necator_chrV.g19143</name>
    <name evidence="3" type="ORF">RB195_014351</name>
</gene>
<reference evidence="3 4" key="1">
    <citation type="submission" date="2023-08" db="EMBL/GenBank/DDBJ databases">
        <title>A Necator americanus chromosomal reference genome.</title>
        <authorList>
            <person name="Ilik V."/>
            <person name="Petrzelkova K.J."/>
            <person name="Pardy F."/>
            <person name="Fuh T."/>
            <person name="Niatou-Singa F.S."/>
            <person name="Gouil Q."/>
            <person name="Baker L."/>
            <person name="Ritchie M.E."/>
            <person name="Jex A.R."/>
            <person name="Gazzola D."/>
            <person name="Li H."/>
            <person name="Toshio Fujiwara R."/>
            <person name="Zhan B."/>
            <person name="Aroian R.V."/>
            <person name="Pafco B."/>
            <person name="Schwarz E.M."/>
        </authorList>
    </citation>
    <scope>NUCLEOTIDE SEQUENCE [LARGE SCALE GENOMIC DNA]</scope>
    <source>
        <strain evidence="3 4">Aroian</strain>
        <tissue evidence="3">Whole animal</tissue>
    </source>
</reference>
<organism evidence="3 4">
    <name type="scientific">Necator americanus</name>
    <name type="common">Human hookworm</name>
    <dbReference type="NCBI Taxonomy" id="51031"/>
    <lineage>
        <taxon>Eukaryota</taxon>
        <taxon>Metazoa</taxon>
        <taxon>Ecdysozoa</taxon>
        <taxon>Nematoda</taxon>
        <taxon>Chromadorea</taxon>
        <taxon>Rhabditida</taxon>
        <taxon>Rhabditina</taxon>
        <taxon>Rhabditomorpha</taxon>
        <taxon>Strongyloidea</taxon>
        <taxon>Ancylostomatidae</taxon>
        <taxon>Bunostominae</taxon>
        <taxon>Necator</taxon>
    </lineage>
</organism>
<keyword evidence="2" id="KW-1133">Transmembrane helix</keyword>
<dbReference type="PANTHER" id="PTHR14796">
    <property type="entry name" value="NEURENSIN 1-RELATED"/>
    <property type="match status" value="1"/>
</dbReference>
<feature type="transmembrane region" description="Helical" evidence="2">
    <location>
        <begin position="169"/>
        <end position="195"/>
    </location>
</feature>
<comment type="caution">
    <text evidence="3">The sequence shown here is derived from an EMBL/GenBank/DDBJ whole genome shotgun (WGS) entry which is preliminary data.</text>
</comment>
<keyword evidence="2" id="KW-0472">Membrane</keyword>
<evidence type="ECO:0000313" key="4">
    <source>
        <dbReference type="Proteomes" id="UP001303046"/>
    </source>
</evidence>
<protein>
    <submittedName>
        <fullName evidence="3">Uncharacterized protein</fullName>
    </submittedName>
</protein>
<dbReference type="Pfam" id="PF14927">
    <property type="entry name" value="Neurensin"/>
    <property type="match status" value="1"/>
</dbReference>
<proteinExistence type="predicted"/>
<sequence length="278" mass="30474">MHVLFEISLPPDVILCSVPGHSISSDVRMTGFRLGCGGKKDKLSPPGAKPTALVDEVSAPRGFGIRSYLHNFYLSPTVEDIEQSGAWYLLPPPPAQRRGLFICRLCTVIGLLLLIGGAVSIVVGYTWPHEGVEQSIYKIVIYEDEDGGYYVPQDKLREMLRDPMRLWKTAGFCVFASGAVLLAVSLIVPTLAACIGSKRLAGFMSEDNSPNEPPVRIYPQEKPSVSHSSGPFNLARKPPPLDCSTLTRHPLYTERSYIRSPYSLLSTGPCAVELELSR</sequence>
<feature type="transmembrane region" description="Helical" evidence="2">
    <location>
        <begin position="105"/>
        <end position="127"/>
    </location>
</feature>
<dbReference type="InterPro" id="IPR024883">
    <property type="entry name" value="Neurensin"/>
</dbReference>
<keyword evidence="2" id="KW-0812">Transmembrane</keyword>
<dbReference type="EMBL" id="JAVFWL010000005">
    <property type="protein sequence ID" value="KAK6755906.1"/>
    <property type="molecule type" value="Genomic_DNA"/>
</dbReference>
<keyword evidence="4" id="KW-1185">Reference proteome</keyword>
<evidence type="ECO:0000313" key="3">
    <source>
        <dbReference type="EMBL" id="KAK6755906.1"/>
    </source>
</evidence>
<feature type="region of interest" description="Disordered" evidence="1">
    <location>
        <begin position="221"/>
        <end position="241"/>
    </location>
</feature>
<dbReference type="PANTHER" id="PTHR14796:SF3">
    <property type="entry name" value="NEURENSIN 1-LIKE-RELATED"/>
    <property type="match status" value="1"/>
</dbReference>